<name>A0A0K0FAZ5_STRVS</name>
<evidence type="ECO:0000256" key="5">
    <source>
        <dbReference type="ARBA" id="ARBA00022475"/>
    </source>
</evidence>
<comment type="similarity">
    <text evidence="3">Belongs to the MADD family.</text>
</comment>
<feature type="region of interest" description="Disordered" evidence="10">
    <location>
        <begin position="1008"/>
        <end position="1033"/>
    </location>
</feature>
<dbReference type="InterPro" id="IPR056574">
    <property type="entry name" value="Death_MADD"/>
</dbReference>
<dbReference type="SMART" id="SM00801">
    <property type="entry name" value="dDENN"/>
    <property type="match status" value="1"/>
</dbReference>
<evidence type="ECO:0000256" key="3">
    <source>
        <dbReference type="ARBA" id="ARBA00005978"/>
    </source>
</evidence>
<dbReference type="InterPro" id="IPR037516">
    <property type="entry name" value="Tripartite_DENN"/>
</dbReference>
<dbReference type="PANTHER" id="PTHR13008:SF7">
    <property type="entry name" value="MAP KINASE-ACTIVATING DEATH DOMAIN PROTEIN"/>
    <property type="match status" value="1"/>
</dbReference>
<feature type="region of interest" description="Disordered" evidence="10">
    <location>
        <begin position="942"/>
        <end position="990"/>
    </location>
</feature>
<protein>
    <recommendedName>
        <fullName evidence="4">MAP kinase-activating death domain protein</fullName>
    </recommendedName>
</protein>
<feature type="compositionally biased region" description="Low complexity" evidence="10">
    <location>
        <begin position="618"/>
        <end position="630"/>
    </location>
</feature>
<comment type="subcellular location">
    <subcellularLocation>
        <location evidence="1">Cell membrane</location>
    </subcellularLocation>
    <subcellularLocation>
        <location evidence="2">Cytoplasm</location>
    </subcellularLocation>
</comment>
<dbReference type="GO" id="GO:0005829">
    <property type="term" value="C:cytosol"/>
    <property type="evidence" value="ECO:0007669"/>
    <property type="project" value="TreeGrafter"/>
</dbReference>
<dbReference type="GO" id="GO:0005886">
    <property type="term" value="C:plasma membrane"/>
    <property type="evidence" value="ECO:0007669"/>
    <property type="project" value="UniProtKB-SubCell"/>
</dbReference>
<evidence type="ECO:0000313" key="12">
    <source>
        <dbReference type="Proteomes" id="UP000035680"/>
    </source>
</evidence>
<evidence type="ECO:0000259" key="11">
    <source>
        <dbReference type="PROSITE" id="PS50211"/>
    </source>
</evidence>
<keyword evidence="6" id="KW-0963">Cytoplasm</keyword>
<dbReference type="GO" id="GO:0005085">
    <property type="term" value="F:guanyl-nucleotide exchange factor activity"/>
    <property type="evidence" value="ECO:0007669"/>
    <property type="project" value="UniProtKB-KW"/>
</dbReference>
<reference evidence="12" key="1">
    <citation type="submission" date="2014-07" db="EMBL/GenBank/DDBJ databases">
        <authorList>
            <person name="Martin A.A"/>
            <person name="De Silva N."/>
        </authorList>
    </citation>
    <scope>NUCLEOTIDE SEQUENCE</scope>
</reference>
<organism evidence="12 13">
    <name type="scientific">Strongyloides venezuelensis</name>
    <name type="common">Threadworm</name>
    <dbReference type="NCBI Taxonomy" id="75913"/>
    <lineage>
        <taxon>Eukaryota</taxon>
        <taxon>Metazoa</taxon>
        <taxon>Ecdysozoa</taxon>
        <taxon>Nematoda</taxon>
        <taxon>Chromadorea</taxon>
        <taxon>Rhabditida</taxon>
        <taxon>Tylenchina</taxon>
        <taxon>Panagrolaimomorpha</taxon>
        <taxon>Strongyloidoidea</taxon>
        <taxon>Strongyloididae</taxon>
        <taxon>Strongyloides</taxon>
    </lineage>
</organism>
<feature type="region of interest" description="Disordered" evidence="10">
    <location>
        <begin position="614"/>
        <end position="640"/>
    </location>
</feature>
<dbReference type="InterPro" id="IPR001194">
    <property type="entry name" value="cDENN_dom"/>
</dbReference>
<dbReference type="PANTHER" id="PTHR13008">
    <property type="entry name" value="MAP-KINASE ACTIVATING DEATH DOMAIN PROTEIN MADD /DENN/AEX-3 C.ELEGANS"/>
    <property type="match status" value="1"/>
</dbReference>
<evidence type="ECO:0000256" key="9">
    <source>
        <dbReference type="ARBA" id="ARBA00023136"/>
    </source>
</evidence>
<dbReference type="InterPro" id="IPR039980">
    <property type="entry name" value="MADD"/>
</dbReference>
<feature type="region of interest" description="Disordered" evidence="10">
    <location>
        <begin position="746"/>
        <end position="786"/>
    </location>
</feature>
<dbReference type="InterPro" id="IPR057469">
    <property type="entry name" value="PH_MADD"/>
</dbReference>
<feature type="compositionally biased region" description="Polar residues" evidence="10">
    <location>
        <begin position="631"/>
        <end position="640"/>
    </location>
</feature>
<dbReference type="WBParaSite" id="SVE_0600100.1">
    <property type="protein sequence ID" value="SVE_0600100.1"/>
    <property type="gene ID" value="SVE_0600100"/>
</dbReference>
<sequence length="1451" mass="165097">MDDKNKELCPRLLDYVVMVGRRENTKFESQPLLTSFASHEKKNILVSNPSILRRYPSDDHKDFALPLDVTCFCQPEGCITLVSRKKWLQRKEISSFVFTLTEKDSAKIRYGVSLNFYLSSPQPIEINYPSIPKEPNTSGPIRVKKRISLSHLTSICIISHHPFLSGFREIANLLRRIIIAANCRCNKNESIPKNAVWSILLGYWDSSYIPEEVMKEIRDIETWILMVLSSPVPVPGKTKVELELLPKEFMPMLTLALPDHTRFSLVDFPLHLPLELLGIETTLKLLSAVMLEYKVILQSTNYNAVSMCVMALVALMYPLEYMFPVIPLLPSYMPSAENILLAPTPFIIGLPSSFFAFKNIEVPNDVILVDLDTNEMNIPEDMEIPEFPQPERDKLKYDFEVALGKAANMFQKNGDKKLIGELDEDEIDIGVRVAMINFYNSSNIFLNFSEHTRTLRLYPRPVVALQIESFLQSRPFKSQFIKDLCMTQSVEYFAECSLCPRNETYVRVQTGIQQASQIGDKAKWFHDNLMPIHFLVYPDNSTIKEALEMTRKIGSNIPNESEAEESSSEVEGSNVLDELCKNDDTPESDKNSEVKPIAHVNHIFCPPSKLEIPDDSSIKSFGSSPSSGRSTPDTESDTSALDSELDFARMAKNMVLKRNDKGHMAFENETSMMGNIDNEKKGGEESYISKPSKIIRRPQIKAFGMRGLQTMTDSGEKMLGPNFMNTLNGFTEKSSDMLSQMISKTTPKAQALKEKTMRPLQDVTGHTSEQEKSDKESNLAASKQNKNQQIIKDTCDQILNGNSIGVFTFPKVKRLMEDESLRELVCQKLNLGLSIKYTEEEYEQHFKLTKAQYRGYLKILQACIQGLETSFNANGSSGLASMLHVLEIAHSAFLFNSDGVVTPNCEMNSAITTPSSTNYKVNFHEEHTLVKLPATSYDTRENKSCLDTTTNDNEKKSPRNVEIDVNDKKDIPPPIPPRPPRPPPPRQESLVKNNLGKININTNENSTLLGITKNDEDGEKTPKVLNPNEPKGPVCFTPLTNTNDKINPNGQLAHLPRQTNPPKSLVLPRRFSGTQDNNYIQTPTNASKHFLYIDLIGTSNPLWQNMTFWENGFFDVVAQERDKIGMDQEPSELIDRYSSLSDTEKKRLELDEDRILATLLHNMTAYMVMCGTNKKLIQQKVRRLLGKAHIGLIYSKKINQLLDQLPNDPINEIPLKPLVSRLMQKQSFAVHIGSDNDCQLAFMEVCDDAVVLRAVTGSIIERWWYERLVNMTYSPKTRVLCIWRKKDDQVYMHKFYTKKCRQLYNCMKSAMERAAARGKVTVAGRDLEGEFPVHDTTVNQGGLLTVRIDGIKLTFSNWNHFIDLKDIKKCNTFGGNQFMIEEFNREKQQLEQRRFYSNMARDIVWNLHRIFSIITTLCEELPKKEFEEKGIASILVNHEIPKFISLDLLKL</sequence>
<keyword evidence="5" id="KW-1003">Cell membrane</keyword>
<dbReference type="Gene3D" id="3.30.450.200">
    <property type="match status" value="1"/>
</dbReference>
<feature type="compositionally biased region" description="Pro residues" evidence="10">
    <location>
        <begin position="972"/>
        <end position="986"/>
    </location>
</feature>
<dbReference type="GO" id="GO:0042981">
    <property type="term" value="P:regulation of apoptotic process"/>
    <property type="evidence" value="ECO:0007669"/>
    <property type="project" value="TreeGrafter"/>
</dbReference>
<dbReference type="PROSITE" id="PS50211">
    <property type="entry name" value="DENN"/>
    <property type="match status" value="1"/>
</dbReference>
<evidence type="ECO:0000256" key="7">
    <source>
        <dbReference type="ARBA" id="ARBA00022658"/>
    </source>
</evidence>
<dbReference type="SMART" id="SM00800">
    <property type="entry name" value="uDENN"/>
    <property type="match status" value="1"/>
</dbReference>
<dbReference type="InterPro" id="IPR005113">
    <property type="entry name" value="uDENN_dom"/>
</dbReference>
<evidence type="ECO:0000256" key="4">
    <source>
        <dbReference type="ARBA" id="ARBA00017868"/>
    </source>
</evidence>
<proteinExistence type="inferred from homology"/>
<dbReference type="Proteomes" id="UP000035680">
    <property type="component" value="Unassembled WGS sequence"/>
</dbReference>
<dbReference type="InterPro" id="IPR043153">
    <property type="entry name" value="DENN_C"/>
</dbReference>
<keyword evidence="9" id="KW-0472">Membrane</keyword>
<feature type="compositionally biased region" description="Basic and acidic residues" evidence="10">
    <location>
        <begin position="1013"/>
        <end position="1022"/>
    </location>
</feature>
<dbReference type="GO" id="GO:0032483">
    <property type="term" value="P:regulation of Rab protein signal transduction"/>
    <property type="evidence" value="ECO:0007669"/>
    <property type="project" value="TreeGrafter"/>
</dbReference>
<evidence type="ECO:0000256" key="2">
    <source>
        <dbReference type="ARBA" id="ARBA00004496"/>
    </source>
</evidence>
<dbReference type="Pfam" id="PF03456">
    <property type="entry name" value="uDENN"/>
    <property type="match status" value="1"/>
</dbReference>
<reference evidence="13" key="2">
    <citation type="submission" date="2015-08" db="UniProtKB">
        <authorList>
            <consortium name="WormBaseParasite"/>
        </authorList>
    </citation>
    <scope>IDENTIFICATION</scope>
</reference>
<dbReference type="STRING" id="75913.A0A0K0FAZ5"/>
<dbReference type="Gene3D" id="3.40.50.11500">
    <property type="match status" value="1"/>
</dbReference>
<feature type="compositionally biased region" description="Basic and acidic residues" evidence="10">
    <location>
        <begin position="768"/>
        <end position="777"/>
    </location>
</feature>
<evidence type="ECO:0000256" key="6">
    <source>
        <dbReference type="ARBA" id="ARBA00022490"/>
    </source>
</evidence>
<keyword evidence="12" id="KW-1185">Reference proteome</keyword>
<dbReference type="GO" id="GO:0006915">
    <property type="term" value="P:apoptotic process"/>
    <property type="evidence" value="ECO:0007669"/>
    <property type="project" value="UniProtKB-KW"/>
</dbReference>
<dbReference type="FunFam" id="3.40.50.11500:FF:000010">
    <property type="entry name" value="Protein CBR-AEX-3"/>
    <property type="match status" value="1"/>
</dbReference>
<feature type="compositionally biased region" description="Basic and acidic residues" evidence="10">
    <location>
        <begin position="952"/>
        <end position="971"/>
    </location>
</feature>
<dbReference type="Pfam" id="PF02141">
    <property type="entry name" value="DENN"/>
    <property type="match status" value="1"/>
</dbReference>
<dbReference type="Pfam" id="PF25328">
    <property type="entry name" value="PH_MADD"/>
    <property type="match status" value="1"/>
</dbReference>
<evidence type="ECO:0000313" key="13">
    <source>
        <dbReference type="WBParaSite" id="SVE_0600100.1"/>
    </source>
</evidence>
<accession>A0A0K0FAZ5</accession>
<feature type="domain" description="UDENN" evidence="11">
    <location>
        <begin position="31"/>
        <end position="504"/>
    </location>
</feature>
<evidence type="ECO:0000256" key="1">
    <source>
        <dbReference type="ARBA" id="ARBA00004236"/>
    </source>
</evidence>
<evidence type="ECO:0000256" key="8">
    <source>
        <dbReference type="ARBA" id="ARBA00022703"/>
    </source>
</evidence>
<dbReference type="SMART" id="SM00799">
    <property type="entry name" value="DENN"/>
    <property type="match status" value="1"/>
</dbReference>
<keyword evidence="7" id="KW-0344">Guanine-nucleotide releasing factor</keyword>
<dbReference type="Pfam" id="PF23629">
    <property type="entry name" value="Death_MADD"/>
    <property type="match status" value="1"/>
</dbReference>
<dbReference type="InterPro" id="IPR005112">
    <property type="entry name" value="dDENN_dom"/>
</dbReference>
<keyword evidence="8" id="KW-0053">Apoptosis</keyword>
<evidence type="ECO:0000256" key="10">
    <source>
        <dbReference type="SAM" id="MobiDB-lite"/>
    </source>
</evidence>